<proteinExistence type="predicted"/>
<feature type="transmembrane region" description="Helical" evidence="9">
    <location>
        <begin position="283"/>
        <end position="301"/>
    </location>
</feature>
<feature type="domain" description="Histidine kinase" evidence="10">
    <location>
        <begin position="429"/>
        <end position="633"/>
    </location>
</feature>
<name>A0A410X355_9BACL</name>
<dbReference type="EC" id="2.7.13.3" evidence="2"/>
<dbReference type="Pfam" id="PF00512">
    <property type="entry name" value="HisKA"/>
    <property type="match status" value="1"/>
</dbReference>
<dbReference type="InterPro" id="IPR005467">
    <property type="entry name" value="His_kinase_dom"/>
</dbReference>
<dbReference type="AlphaFoldDB" id="A0A410X355"/>
<feature type="transmembrane region" description="Helical" evidence="9">
    <location>
        <begin position="371"/>
        <end position="394"/>
    </location>
</feature>
<dbReference type="KEGG" id="pchi:PC41400_26615"/>
<evidence type="ECO:0000259" key="10">
    <source>
        <dbReference type="PROSITE" id="PS50109"/>
    </source>
</evidence>
<evidence type="ECO:0000256" key="4">
    <source>
        <dbReference type="ARBA" id="ARBA00022679"/>
    </source>
</evidence>
<dbReference type="PANTHER" id="PTHR43065">
    <property type="entry name" value="SENSOR HISTIDINE KINASE"/>
    <property type="match status" value="1"/>
</dbReference>
<feature type="transmembrane region" description="Helical" evidence="9">
    <location>
        <begin position="342"/>
        <end position="365"/>
    </location>
</feature>
<keyword evidence="9" id="KW-0472">Membrane</keyword>
<dbReference type="EMBL" id="JAMDMJ010000024">
    <property type="protein sequence ID" value="MCY9597738.1"/>
    <property type="molecule type" value="Genomic_DNA"/>
</dbReference>
<keyword evidence="3" id="KW-0597">Phosphoprotein</keyword>
<dbReference type="Proteomes" id="UP001527202">
    <property type="component" value="Unassembled WGS sequence"/>
</dbReference>
<dbReference type="OrthoDB" id="9815750at2"/>
<organism evidence="12 13">
    <name type="scientific">Paenibacillus chitinolyticus</name>
    <dbReference type="NCBI Taxonomy" id="79263"/>
    <lineage>
        <taxon>Bacteria</taxon>
        <taxon>Bacillati</taxon>
        <taxon>Bacillota</taxon>
        <taxon>Bacilli</taxon>
        <taxon>Bacillales</taxon>
        <taxon>Paenibacillaceae</taxon>
        <taxon>Paenibacillus</taxon>
    </lineage>
</organism>
<dbReference type="EMBL" id="CP026520">
    <property type="protein sequence ID" value="QAV21052.1"/>
    <property type="molecule type" value="Genomic_DNA"/>
</dbReference>
<sequence>MTKSRVTEFLASVFTGIVLLTLLFVPATARGQSPLDTIKITEWAYKWDSQGTSFDGTQAPVGADGWIPANEKGDMPVKPEGVSALWVKIELPRLDWDEPGMLIGKLYGHRIEIFTDERKIYKAGHTYVYDKNRLLIPLSAKESGKTVYIHIETDSDRIGLQKNVNIGDYQALLPGYVKSNLTDILLGFSFVFIALLMLICTVFLNRVQLAKWISLSLVILAIGMLMIGSSQFTYTFFEDQGKWIESLFDLALLVFLPTLTVYFEQILGHGAWSLLTKYRWFQIGFSVLCVLFQLVNHLASYRYDKAYYFMTVTMLGLTMLIQFVLLIGMAATHALKGSKDGVTLTTGIGLFAASGIVDLLVFYAKNEQYEFIYWKFGIVCFVTSLIIILGRGFARDHEKIVKYSKELVMYNNELQRAEKMEIISDLAASVAHEVRNPLQVTRGFLQLAAEKLDQKEKGYMNMAIEELDRASNIITDFLTFAKPQLEHITSLNICQELKQIEGILVPLANLQGGEITLEVPEDLYIEGNSSKFKQAFINIIKNSIEALDGQGQIQIWAYKQKTEVWIHIRDNGEGMETKELSKLGEPYFSTKTKGTGLGLMVTFRIIEVMHGRLEFKSEKGVGTEAIVRFPSIPG</sequence>
<keyword evidence="14" id="KW-1185">Reference proteome</keyword>
<dbReference type="InterPro" id="IPR003594">
    <property type="entry name" value="HATPase_dom"/>
</dbReference>
<evidence type="ECO:0000256" key="6">
    <source>
        <dbReference type="ARBA" id="ARBA00022777"/>
    </source>
</evidence>
<dbReference type="Gene3D" id="3.30.565.10">
    <property type="entry name" value="Histidine kinase-like ATPase, C-terminal domain"/>
    <property type="match status" value="1"/>
</dbReference>
<dbReference type="SMART" id="SM00388">
    <property type="entry name" value="HisKA"/>
    <property type="match status" value="1"/>
</dbReference>
<dbReference type="SUPFAM" id="SSF55874">
    <property type="entry name" value="ATPase domain of HSP90 chaperone/DNA topoisomerase II/histidine kinase"/>
    <property type="match status" value="1"/>
</dbReference>
<feature type="transmembrane region" description="Helical" evidence="9">
    <location>
        <begin position="184"/>
        <end position="205"/>
    </location>
</feature>
<dbReference type="PROSITE" id="PS50109">
    <property type="entry name" value="HIS_KIN"/>
    <property type="match status" value="1"/>
</dbReference>
<reference evidence="11 14" key="2">
    <citation type="submission" date="2022-05" db="EMBL/GenBank/DDBJ databases">
        <title>Genome Sequencing of Bee-Associated Microbes.</title>
        <authorList>
            <person name="Dunlap C."/>
        </authorList>
    </citation>
    <scope>NUCLEOTIDE SEQUENCE [LARGE SCALE GENOMIC DNA]</scope>
    <source>
        <strain evidence="11 14">NRRL B-23120</strain>
    </source>
</reference>
<evidence type="ECO:0000313" key="14">
    <source>
        <dbReference type="Proteomes" id="UP001527202"/>
    </source>
</evidence>
<comment type="catalytic activity">
    <reaction evidence="1">
        <text>ATP + protein L-histidine = ADP + protein N-phospho-L-histidine.</text>
        <dbReference type="EC" id="2.7.13.3"/>
    </reaction>
</comment>
<feature type="transmembrane region" description="Helical" evidence="9">
    <location>
        <begin position="212"/>
        <end position="237"/>
    </location>
</feature>
<evidence type="ECO:0000256" key="9">
    <source>
        <dbReference type="SAM" id="Phobius"/>
    </source>
</evidence>
<keyword evidence="4" id="KW-0808">Transferase</keyword>
<keyword evidence="5" id="KW-0547">Nucleotide-binding</keyword>
<dbReference type="GO" id="GO:0005524">
    <property type="term" value="F:ATP binding"/>
    <property type="evidence" value="ECO:0007669"/>
    <property type="project" value="UniProtKB-KW"/>
</dbReference>
<evidence type="ECO:0000313" key="11">
    <source>
        <dbReference type="EMBL" id="MCY9597738.1"/>
    </source>
</evidence>
<keyword evidence="8" id="KW-0902">Two-component regulatory system</keyword>
<evidence type="ECO:0000256" key="3">
    <source>
        <dbReference type="ARBA" id="ARBA00022553"/>
    </source>
</evidence>
<dbReference type="CDD" id="cd00082">
    <property type="entry name" value="HisKA"/>
    <property type="match status" value="1"/>
</dbReference>
<evidence type="ECO:0000256" key="7">
    <source>
        <dbReference type="ARBA" id="ARBA00022840"/>
    </source>
</evidence>
<evidence type="ECO:0000256" key="5">
    <source>
        <dbReference type="ARBA" id="ARBA00022741"/>
    </source>
</evidence>
<evidence type="ECO:0000256" key="8">
    <source>
        <dbReference type="ARBA" id="ARBA00023012"/>
    </source>
</evidence>
<dbReference type="Gene3D" id="1.10.287.130">
    <property type="match status" value="1"/>
</dbReference>
<feature type="transmembrane region" description="Helical" evidence="9">
    <location>
        <begin position="307"/>
        <end position="330"/>
    </location>
</feature>
<dbReference type="SUPFAM" id="SSF47384">
    <property type="entry name" value="Homodimeric domain of signal transducing histidine kinase"/>
    <property type="match status" value="1"/>
</dbReference>
<evidence type="ECO:0000256" key="2">
    <source>
        <dbReference type="ARBA" id="ARBA00012438"/>
    </source>
</evidence>
<gene>
    <name evidence="11" type="ORF">M5X16_18395</name>
    <name evidence="12" type="ORF">PC41400_26615</name>
</gene>
<dbReference type="Pfam" id="PF02518">
    <property type="entry name" value="HATPase_c"/>
    <property type="match status" value="1"/>
</dbReference>
<dbReference type="Proteomes" id="UP000288943">
    <property type="component" value="Chromosome"/>
</dbReference>
<evidence type="ECO:0000313" key="13">
    <source>
        <dbReference type="Proteomes" id="UP000288943"/>
    </source>
</evidence>
<keyword evidence="7" id="KW-0067">ATP-binding</keyword>
<dbReference type="PANTHER" id="PTHR43065:SF46">
    <property type="entry name" value="C4-DICARBOXYLATE TRANSPORT SENSOR PROTEIN DCTB"/>
    <property type="match status" value="1"/>
</dbReference>
<dbReference type="PRINTS" id="PR00344">
    <property type="entry name" value="BCTRLSENSOR"/>
</dbReference>
<evidence type="ECO:0000313" key="12">
    <source>
        <dbReference type="EMBL" id="QAV21052.1"/>
    </source>
</evidence>
<dbReference type="RefSeq" id="WP_042234658.1">
    <property type="nucleotide sequence ID" value="NZ_CP026520.1"/>
</dbReference>
<dbReference type="InterPro" id="IPR003661">
    <property type="entry name" value="HisK_dim/P_dom"/>
</dbReference>
<keyword evidence="6 12" id="KW-0418">Kinase</keyword>
<evidence type="ECO:0000256" key="1">
    <source>
        <dbReference type="ARBA" id="ARBA00000085"/>
    </source>
</evidence>
<protein>
    <recommendedName>
        <fullName evidence="2">histidine kinase</fullName>
        <ecNumber evidence="2">2.7.13.3</ecNumber>
    </recommendedName>
</protein>
<accession>A0A410X355</accession>
<dbReference type="GeneID" id="95378368"/>
<dbReference type="InterPro" id="IPR004358">
    <property type="entry name" value="Sig_transdc_His_kin-like_C"/>
</dbReference>
<dbReference type="GO" id="GO:0000155">
    <property type="term" value="F:phosphorelay sensor kinase activity"/>
    <property type="evidence" value="ECO:0007669"/>
    <property type="project" value="InterPro"/>
</dbReference>
<dbReference type="InterPro" id="IPR036097">
    <property type="entry name" value="HisK_dim/P_sf"/>
</dbReference>
<dbReference type="InterPro" id="IPR036890">
    <property type="entry name" value="HATPase_C_sf"/>
</dbReference>
<keyword evidence="9" id="KW-0812">Transmembrane</keyword>
<dbReference type="SMART" id="SM00387">
    <property type="entry name" value="HATPase_c"/>
    <property type="match status" value="1"/>
</dbReference>
<reference evidence="12 13" key="1">
    <citation type="submission" date="2018-01" db="EMBL/GenBank/DDBJ databases">
        <title>The whole genome sequencing and assembly of Paenibacillus chitinolyticus KCCM 41400 strain.</title>
        <authorList>
            <person name="Kim J.-Y."/>
            <person name="Park M.-K."/>
            <person name="Lee Y.-J."/>
            <person name="Yi H."/>
            <person name="Bahn Y.-S."/>
            <person name="Kim J.F."/>
            <person name="Lee D.-W."/>
        </authorList>
    </citation>
    <scope>NUCLEOTIDE SEQUENCE [LARGE SCALE GENOMIC DNA]</scope>
    <source>
        <strain evidence="12 13">KCCM 41400</strain>
    </source>
</reference>
<keyword evidence="9" id="KW-1133">Transmembrane helix</keyword>